<reference evidence="1" key="1">
    <citation type="submission" date="2022-01" db="EMBL/GenBank/DDBJ databases">
        <title>Comparative genomics reveals a dynamic genome evolution in the ectomycorrhizal milk-cap (Lactarius) mushrooms.</title>
        <authorList>
            <consortium name="DOE Joint Genome Institute"/>
            <person name="Lebreton A."/>
            <person name="Tang N."/>
            <person name="Kuo A."/>
            <person name="LaButti K."/>
            <person name="Drula E."/>
            <person name="Barry K."/>
            <person name="Clum A."/>
            <person name="Lipzen A."/>
            <person name="Mousain D."/>
            <person name="Ng V."/>
            <person name="Wang R."/>
            <person name="Wang X."/>
            <person name="Dai Y."/>
            <person name="Henrissat B."/>
            <person name="Grigoriev I.V."/>
            <person name="Guerin-Laguette A."/>
            <person name="Yu F."/>
            <person name="Martin F.M."/>
        </authorList>
    </citation>
    <scope>NUCLEOTIDE SEQUENCE</scope>
    <source>
        <strain evidence="1">QP</strain>
    </source>
</reference>
<evidence type="ECO:0000313" key="1">
    <source>
        <dbReference type="EMBL" id="KAH8989812.1"/>
    </source>
</evidence>
<dbReference type="EMBL" id="JAKELL010000034">
    <property type="protein sequence ID" value="KAH8989812.1"/>
    <property type="molecule type" value="Genomic_DNA"/>
</dbReference>
<accession>A0AAD4QCR8</accession>
<dbReference type="Proteomes" id="UP001201163">
    <property type="component" value="Unassembled WGS sequence"/>
</dbReference>
<keyword evidence="2" id="KW-1185">Reference proteome</keyword>
<sequence>MPFALPGTAYLCTRALLEELRFVSGNLDHATVDASMWWYNEADEWGGLDCTLQYMNTNTNDTLSDGLFDILVDMADEVNATQKSQRGFRPRGHLIAFEQVSLKSEAVVAPLVLSGRIVATGVVTSVDRGSDSFTVTVSQPSGGKATMDVLTIAGAMRRSANTPASWQSLPDQGAYVSCTGCISCTSSAIDVKRNRVTVDWDNCTPLERHDMLLPYEDVDRDGDRDE</sequence>
<organism evidence="1 2">
    <name type="scientific">Lactarius akahatsu</name>
    <dbReference type="NCBI Taxonomy" id="416441"/>
    <lineage>
        <taxon>Eukaryota</taxon>
        <taxon>Fungi</taxon>
        <taxon>Dikarya</taxon>
        <taxon>Basidiomycota</taxon>
        <taxon>Agaricomycotina</taxon>
        <taxon>Agaricomycetes</taxon>
        <taxon>Russulales</taxon>
        <taxon>Russulaceae</taxon>
        <taxon>Lactarius</taxon>
    </lineage>
</organism>
<comment type="caution">
    <text evidence="1">The sequence shown here is derived from an EMBL/GenBank/DDBJ whole genome shotgun (WGS) entry which is preliminary data.</text>
</comment>
<evidence type="ECO:0000313" key="2">
    <source>
        <dbReference type="Proteomes" id="UP001201163"/>
    </source>
</evidence>
<protein>
    <submittedName>
        <fullName evidence="1">Uncharacterized protein</fullName>
    </submittedName>
</protein>
<dbReference type="AlphaFoldDB" id="A0AAD4QCR8"/>
<proteinExistence type="predicted"/>
<gene>
    <name evidence="1" type="ORF">EDB92DRAFT_1947029</name>
</gene>
<name>A0AAD4QCR8_9AGAM</name>